<reference evidence="1" key="1">
    <citation type="submission" date="2023-04" db="EMBL/GenBank/DDBJ databases">
        <title>Draft Genome sequencing of Naganishia species isolated from polar environments using Oxford Nanopore Technology.</title>
        <authorList>
            <person name="Leo P."/>
            <person name="Venkateswaran K."/>
        </authorList>
    </citation>
    <scope>NUCLEOTIDE SEQUENCE</scope>
    <source>
        <strain evidence="1">DBVPG 5303</strain>
    </source>
</reference>
<dbReference type="Proteomes" id="UP001234202">
    <property type="component" value="Unassembled WGS sequence"/>
</dbReference>
<comment type="caution">
    <text evidence="1">The sequence shown here is derived from an EMBL/GenBank/DDBJ whole genome shotgun (WGS) entry which is preliminary data.</text>
</comment>
<proteinExistence type="predicted"/>
<evidence type="ECO:0000313" key="2">
    <source>
        <dbReference type="Proteomes" id="UP001234202"/>
    </source>
</evidence>
<keyword evidence="2" id="KW-1185">Reference proteome</keyword>
<accession>A0ACC2XS80</accession>
<sequence>MAQRKLQAEIDRTLKRVQEGVQVFDDMYDKFMLSTNTTQKDKLETDLKTQIKKLQRMRDQVKSWQTSNDIKDKGPLDQTRKVIETVSLVE</sequence>
<dbReference type="EMBL" id="JASBWV010000005">
    <property type="protein sequence ID" value="KAJ9126224.1"/>
    <property type="molecule type" value="Genomic_DNA"/>
</dbReference>
<evidence type="ECO:0000313" key="1">
    <source>
        <dbReference type="EMBL" id="KAJ9126224.1"/>
    </source>
</evidence>
<gene>
    <name evidence="1" type="ORF">QFC24_001947</name>
</gene>
<organism evidence="1 2">
    <name type="scientific">Naganishia onofrii</name>
    <dbReference type="NCBI Taxonomy" id="1851511"/>
    <lineage>
        <taxon>Eukaryota</taxon>
        <taxon>Fungi</taxon>
        <taxon>Dikarya</taxon>
        <taxon>Basidiomycota</taxon>
        <taxon>Agaricomycotina</taxon>
        <taxon>Tremellomycetes</taxon>
        <taxon>Filobasidiales</taxon>
        <taxon>Filobasidiaceae</taxon>
        <taxon>Naganishia</taxon>
    </lineage>
</organism>
<name>A0ACC2XS80_9TREE</name>
<protein>
    <submittedName>
        <fullName evidence="1">Uncharacterized protein</fullName>
    </submittedName>
</protein>